<evidence type="ECO:0000313" key="3">
    <source>
        <dbReference type="Proteomes" id="UP000562254"/>
    </source>
</evidence>
<name>A0A840YB57_9PROT</name>
<dbReference type="EMBL" id="JACIJE010000017">
    <property type="protein sequence ID" value="MBB5691782.1"/>
    <property type="molecule type" value="Genomic_DNA"/>
</dbReference>
<evidence type="ECO:0000313" key="2">
    <source>
        <dbReference type="EMBL" id="MBB5691782.1"/>
    </source>
</evidence>
<dbReference type="RefSeq" id="WP_184487173.1">
    <property type="nucleotide sequence ID" value="NZ_JAAEDJ010000041.1"/>
</dbReference>
<feature type="region of interest" description="Disordered" evidence="1">
    <location>
        <begin position="46"/>
        <end position="68"/>
    </location>
</feature>
<accession>A0A840YB57</accession>
<comment type="caution">
    <text evidence="2">The sequence shown here is derived from an EMBL/GenBank/DDBJ whole genome shotgun (WGS) entry which is preliminary data.</text>
</comment>
<dbReference type="AlphaFoldDB" id="A0A840YB57"/>
<evidence type="ECO:0000256" key="1">
    <source>
        <dbReference type="SAM" id="MobiDB-lite"/>
    </source>
</evidence>
<proteinExistence type="predicted"/>
<keyword evidence="3" id="KW-1185">Reference proteome</keyword>
<protein>
    <submittedName>
        <fullName evidence="2">Uncharacterized protein</fullName>
    </submittedName>
</protein>
<dbReference type="Proteomes" id="UP000562254">
    <property type="component" value="Unassembled WGS sequence"/>
</dbReference>
<reference evidence="2 3" key="1">
    <citation type="submission" date="2020-08" db="EMBL/GenBank/DDBJ databases">
        <title>Genomic Encyclopedia of Type Strains, Phase IV (KMG-IV): sequencing the most valuable type-strain genomes for metagenomic binning, comparative biology and taxonomic classification.</title>
        <authorList>
            <person name="Goeker M."/>
        </authorList>
    </citation>
    <scope>NUCLEOTIDE SEQUENCE [LARGE SCALE GENOMIC DNA]</scope>
    <source>
        <strain evidence="2 3">DSM 25895</strain>
    </source>
</reference>
<organism evidence="2 3">
    <name type="scientific">Neoroseomonas alkaliterrae</name>
    <dbReference type="NCBI Taxonomy" id="1452450"/>
    <lineage>
        <taxon>Bacteria</taxon>
        <taxon>Pseudomonadati</taxon>
        <taxon>Pseudomonadota</taxon>
        <taxon>Alphaproteobacteria</taxon>
        <taxon>Acetobacterales</taxon>
        <taxon>Acetobacteraceae</taxon>
        <taxon>Neoroseomonas</taxon>
    </lineage>
</organism>
<sequence>MAITRGQFRNFTRELEVGTCGLTGPAASRRLAAMARAHIAEVERQQAARSGGVVPDHTTTVDGRPGAAPEQVRPDGVILIAWHYLTEAVIRAVTYIEENGPERKGGWKASITTFVDDAAVPRTARLPAGATEAVVVVRADYARRLEVGKRDSGGPFVLQVPMHFVEQAAVALRPVLRPLGWEPRFTYVDVPDAFALSVEATRRRRFGRRGIVTERSQRRVAGSRDIESQVRYPAIVIRPIRATRS</sequence>
<gene>
    <name evidence="2" type="ORF">FHS88_003943</name>
</gene>